<proteinExistence type="predicted"/>
<dbReference type="PANTHER" id="PTHR11011:SF45">
    <property type="entry name" value="FATTY ACYL-COA REDUCTASE CG8306-RELATED"/>
    <property type="match status" value="1"/>
</dbReference>
<dbReference type="Proteomes" id="UP000215059">
    <property type="component" value="Unassembled WGS sequence"/>
</dbReference>
<dbReference type="EMBL" id="NOII01000001">
    <property type="protein sequence ID" value="OYD58687.1"/>
    <property type="molecule type" value="Genomic_DNA"/>
</dbReference>
<protein>
    <recommendedName>
        <fullName evidence="1">Thioester reductase (TE) domain-containing protein</fullName>
    </recommendedName>
</protein>
<dbReference type="InterPro" id="IPR026055">
    <property type="entry name" value="FAR"/>
</dbReference>
<gene>
    <name evidence="2" type="ORF">CGZ90_01950</name>
</gene>
<dbReference type="CDD" id="cd05263">
    <property type="entry name" value="MupV_like_SDR_e"/>
    <property type="match status" value="1"/>
</dbReference>
<comment type="caution">
    <text evidence="2">The sequence shown here is derived from an EMBL/GenBank/DDBJ whole genome shotgun (WGS) entry which is preliminary data.</text>
</comment>
<keyword evidence="3" id="KW-1185">Reference proteome</keyword>
<evidence type="ECO:0000313" key="3">
    <source>
        <dbReference type="Proteomes" id="UP000215059"/>
    </source>
</evidence>
<dbReference type="OrthoDB" id="9807212at2"/>
<dbReference type="InterPro" id="IPR036291">
    <property type="entry name" value="NAD(P)-bd_dom_sf"/>
</dbReference>
<name>A0A235FCK6_9BACL</name>
<dbReference type="InterPro" id="IPR013120">
    <property type="entry name" value="FAR_NAD-bd"/>
</dbReference>
<dbReference type="SUPFAM" id="SSF51735">
    <property type="entry name" value="NAD(P)-binding Rossmann-fold domains"/>
    <property type="match status" value="1"/>
</dbReference>
<dbReference type="PANTHER" id="PTHR11011">
    <property type="entry name" value="MALE STERILITY PROTEIN 2-RELATED"/>
    <property type="match status" value="1"/>
</dbReference>
<evidence type="ECO:0000313" key="2">
    <source>
        <dbReference type="EMBL" id="OYD58687.1"/>
    </source>
</evidence>
<accession>A0A235FCK6</accession>
<dbReference type="Pfam" id="PF07993">
    <property type="entry name" value="NAD_binding_4"/>
    <property type="match status" value="1"/>
</dbReference>
<dbReference type="RefSeq" id="WP_094250648.1">
    <property type="nucleotide sequence ID" value="NZ_JBHLXL010000001.1"/>
</dbReference>
<feature type="domain" description="Thioester reductase (TE)" evidence="1">
    <location>
        <begin position="7"/>
        <end position="236"/>
    </location>
</feature>
<evidence type="ECO:0000259" key="1">
    <source>
        <dbReference type="Pfam" id="PF07993"/>
    </source>
</evidence>
<dbReference type="GO" id="GO:0035336">
    <property type="term" value="P:long-chain fatty-acyl-CoA metabolic process"/>
    <property type="evidence" value="ECO:0007669"/>
    <property type="project" value="TreeGrafter"/>
</dbReference>
<organism evidence="2 3">
    <name type="scientific">Fictibacillus aquaticus</name>
    <dbReference type="NCBI Taxonomy" id="2021314"/>
    <lineage>
        <taxon>Bacteria</taxon>
        <taxon>Bacillati</taxon>
        <taxon>Bacillota</taxon>
        <taxon>Bacilli</taxon>
        <taxon>Bacillales</taxon>
        <taxon>Fictibacillaceae</taxon>
        <taxon>Fictibacillus</taxon>
    </lineage>
</organism>
<dbReference type="GO" id="GO:0080019">
    <property type="term" value="F:alcohol-forming very long-chain fatty acyl-CoA reductase activity"/>
    <property type="evidence" value="ECO:0007669"/>
    <property type="project" value="InterPro"/>
</dbReference>
<dbReference type="AlphaFoldDB" id="A0A235FCK6"/>
<sequence>MNNVYFITGFPGFLATKLLDELLLTRPEASYRLLVLSQERLKASKLLEARTSGSYAIELIDGDITRPDLGITPEKAIQLKDEITHCFHLAALYDLTAGWKLCEKINVIGTENVTRWLSFCKNLQRYSYFSTAYVSGTREGLIKENELIMPARFRNHYEETKFLAEKIVEEAKKSLPVTIFRPGIVTGDSVSGETLKFDGPYYLLTFLRKLKYIPVPMIGEGSARIHLVPYDFVIRSAVYLTNLKQAEGKTYHLINPASPTIKDAFTTMLQEMHNKKTRYSIPVSVASLALSLKSLQRLLGVPKETLDYFSGTHHYDCSVLTEDLKDSGITCPSFSELAKPMVLFYKENAHNKNLAKTF</sequence>
<reference evidence="2 3" key="1">
    <citation type="submission" date="2017-07" db="EMBL/GenBank/DDBJ databases">
        <title>Fictibacillus sp. nov. GDSW-R2A3 Genome sequencing and assembly.</title>
        <authorList>
            <person name="Mayilraj S."/>
        </authorList>
    </citation>
    <scope>NUCLEOTIDE SEQUENCE [LARGE SCALE GENOMIC DNA]</scope>
    <source>
        <strain evidence="2 3">GDSW-R2A3</strain>
    </source>
</reference>
<dbReference type="Gene3D" id="3.40.50.720">
    <property type="entry name" value="NAD(P)-binding Rossmann-like Domain"/>
    <property type="match status" value="1"/>
</dbReference>